<evidence type="ECO:0000256" key="2">
    <source>
        <dbReference type="ARBA" id="ARBA00022729"/>
    </source>
</evidence>
<evidence type="ECO:0000313" key="8">
    <source>
        <dbReference type="Proteomes" id="UP000007013"/>
    </source>
</evidence>
<dbReference type="KEGG" id="ote:Oter_2278"/>
<dbReference type="Gene3D" id="2.60.120.260">
    <property type="entry name" value="Galactose-binding domain-like"/>
    <property type="match status" value="2"/>
</dbReference>
<dbReference type="PANTHER" id="PTHR43817:SF1">
    <property type="entry name" value="HYDROLASE, FAMILY 43, PUTATIVE (AFU_ORTHOLOGUE AFUA_3G01660)-RELATED"/>
    <property type="match status" value="1"/>
</dbReference>
<feature type="chain" id="PRO_5002774312" evidence="5">
    <location>
        <begin position="28"/>
        <end position="1564"/>
    </location>
</feature>
<evidence type="ECO:0000259" key="6">
    <source>
        <dbReference type="Pfam" id="PF22244"/>
    </source>
</evidence>
<evidence type="ECO:0000256" key="1">
    <source>
        <dbReference type="ARBA" id="ARBA00022487"/>
    </source>
</evidence>
<evidence type="ECO:0000256" key="5">
    <source>
        <dbReference type="SAM" id="SignalP"/>
    </source>
</evidence>
<dbReference type="InterPro" id="IPR054579">
    <property type="entry name" value="GCE-like_dom"/>
</dbReference>
<keyword evidence="1" id="KW-0719">Serine esterase</keyword>
<gene>
    <name evidence="7" type="ordered locus">Oter_2278</name>
</gene>
<dbReference type="GO" id="GO:0052689">
    <property type="term" value="F:carboxylic ester hydrolase activity"/>
    <property type="evidence" value="ECO:0007669"/>
    <property type="project" value="UniProtKB-KW"/>
</dbReference>
<dbReference type="Gene3D" id="3.40.50.1820">
    <property type="entry name" value="alpha/beta hydrolase"/>
    <property type="match status" value="1"/>
</dbReference>
<dbReference type="InterPro" id="IPR008979">
    <property type="entry name" value="Galactose-bd-like_sf"/>
</dbReference>
<evidence type="ECO:0000256" key="4">
    <source>
        <dbReference type="SAM" id="MobiDB-lite"/>
    </source>
</evidence>
<dbReference type="CAZy" id="GH106">
    <property type="family name" value="Glycoside Hydrolase Family 106"/>
</dbReference>
<dbReference type="EMBL" id="CP001032">
    <property type="protein sequence ID" value="ACB75560.1"/>
    <property type="molecule type" value="Genomic_DNA"/>
</dbReference>
<evidence type="ECO:0000313" key="7">
    <source>
        <dbReference type="EMBL" id="ACB75560.1"/>
    </source>
</evidence>
<dbReference type="Pfam" id="PF22244">
    <property type="entry name" value="GCE_fung"/>
    <property type="match status" value="1"/>
</dbReference>
<feature type="signal peptide" evidence="5">
    <location>
        <begin position="1"/>
        <end position="27"/>
    </location>
</feature>
<dbReference type="SUPFAM" id="SSF49785">
    <property type="entry name" value="Galactose-binding domain-like"/>
    <property type="match status" value="1"/>
</dbReference>
<dbReference type="NCBIfam" id="NF045579">
    <property type="entry name" value="rhamnoside_JR"/>
    <property type="match status" value="1"/>
</dbReference>
<dbReference type="SUPFAM" id="SSF53474">
    <property type="entry name" value="alpha/beta-Hydrolases"/>
    <property type="match status" value="1"/>
</dbReference>
<feature type="domain" description="4-O-methyl-glucuronoyl methylesterase-like" evidence="6">
    <location>
        <begin position="1366"/>
        <end position="1515"/>
    </location>
</feature>
<dbReference type="Pfam" id="PF17132">
    <property type="entry name" value="Glyco_hydro_106"/>
    <property type="match status" value="1"/>
</dbReference>
<sequence length="1564" mass="170459">MKRPLPLFGFAALLLTVVAGSPGALHAQPAGAVLEMGFRNPPDSAKPRTWWHWTMSNVTKDGITKDLEWMKRVGLGGFQLADVNVGRGQEVEPKTPYGTPAWYDAVRHAAAEADRLGLEMSIFSSPGWSETGGPWVKPEQAMKKLVWSETVVDGGKRFSGKLASPPNAIGQIRDSGASYYTSDSTSAPFYADAAVVAYRVPAAEPRMADLHPRVSTHEGEIDGTALLDDKLATLLTVKAPEGGAAWVQFEFAEPFTARAITLGGSGGSAKGIPVGRVLASDDGVSFRPLVTLPGAQLYRQGMVRTFALPETTARFYRIELTGAPLGPAQTMSQAPSAPAKEYVLSEAVLHSGARVHRWEEKAGFSFLFEYETVATPEIAPALAVAPDDLVDLTAKLQPDGSLEWDAPPGRWTILRLGYSLTGAKNRPATPAGTGYEADKLSRRHMEAYVRGYFDPLQQALGPLFGKSLRYVTMDGWEAGTNNWTDELPAEFRRRRGYAPTPYLPALTGRIVGSADVSDRFLWDFRRTLADLWAEAHYGTMAEKLRERGVGIYAEAAGVSLEMPEDTLLNKSKVEIPMGEFWVRDLHPRLMYLQDIRGAASAAHVYGKPLVAAEAFTGGGYEAPATLKNVGDTWLAQGVNRIVFHTSAHQPLDTKPGNMMVGTHLHRNITWAEQARPIMTYFARSCFLLQQGRFVADLAYLLDEGAPSTPPIWGAGTRPTPPAGYDYDFVNADVLLHRFSSGGNGKLMLPDGMSYRVLVLPDTDRMRPELVRKLRELVLGGATIVGRKPTRSPSLADYPRADAEVHALAAELWGDLDGVSRTVRRVGKGTVVWGLPRERVLSDEGIAKDFDADQPLDAEFAWLHRRAGEIDLYYVANLTDRTQAIDARFRVSGREAELWHPDTGKIERVGFTQADGRTTVPLRLAERDAVFVVFRRATTASSSRAASNEALTVLAQLNGSWDVSFPPNRGAPARVELPQLGSWTEHPDDGIKYFSGTATYRKTIAAPREWFGADSGVFLDLGRVGDLATVRVNGVSLGVFWKPPYLVDVSGALRPGENQLEIEVTNQWTNRLIGDRSVPLEKRVLGDASVQPPGWGRFGSQSPVPSGLIGPVRFVSRPLLRVADSPDASIAGIPVNYTEAKAGSDSGGVLGTRRPRRVSGDSRDEGVGTPDSPDEPRYTLPDPLALANGQPVRDAQTWLEQRRPELVRLFEQNQFGRAPGRPAGLNFDVFEKEAPAFGGRAIRRQVTIRFSKQPDAPQLDVLLYLPAPATKPVPVVLNVSFTANNLTVDDPGVKPGWVWNPQEKRRVPADASARRFGRLDVMAAIERGLGVATLNYGDIDPDAPGAIAQGVRQLYLKPGRTAPAADEWGTIAAWAWGISRVVDYFETDADVDAQRVAIVGVSRLGKTVLWAGASDPRIALVIASCSGEGGAALSRRNYGETIAHLVAPTRYPYQFAGNYQTWATRVDECPIDAHELVALIAPRPLLLQTGTTDIWSDPKGEYLAALAATPVYRLFGKAGLEVEQMPVPGVRVGDTLSYYMHEGGHGLVPGDWEVFLDFVREHLER</sequence>
<keyword evidence="2 5" id="KW-0732">Signal</keyword>
<dbReference type="eggNOG" id="COG1073">
    <property type="taxonomic scope" value="Bacteria"/>
</dbReference>
<keyword evidence="8" id="KW-1185">Reference proteome</keyword>
<dbReference type="STRING" id="452637.Oter_2278"/>
<feature type="region of interest" description="Disordered" evidence="4">
    <location>
        <begin position="1140"/>
        <end position="1181"/>
    </location>
</feature>
<dbReference type="eggNOG" id="COG3250">
    <property type="taxonomic scope" value="Bacteria"/>
</dbReference>
<dbReference type="Proteomes" id="UP000007013">
    <property type="component" value="Chromosome"/>
</dbReference>
<dbReference type="RefSeq" id="WP_012375097.1">
    <property type="nucleotide sequence ID" value="NC_010571.1"/>
</dbReference>
<dbReference type="InterPro" id="IPR029058">
    <property type="entry name" value="AB_hydrolase_fold"/>
</dbReference>
<evidence type="ECO:0000256" key="3">
    <source>
        <dbReference type="ARBA" id="ARBA00022801"/>
    </source>
</evidence>
<organism evidence="7 8">
    <name type="scientific">Opitutus terrae (strain DSM 11246 / JCM 15787 / PB90-1)</name>
    <dbReference type="NCBI Taxonomy" id="452637"/>
    <lineage>
        <taxon>Bacteria</taxon>
        <taxon>Pseudomonadati</taxon>
        <taxon>Verrucomicrobiota</taxon>
        <taxon>Opitutia</taxon>
        <taxon>Opitutales</taxon>
        <taxon>Opitutaceae</taxon>
        <taxon>Opitutus</taxon>
    </lineage>
</organism>
<proteinExistence type="predicted"/>
<protein>
    <submittedName>
        <fullName evidence="7">Glycoside hydrolase family 2 sugar binding</fullName>
    </submittedName>
</protein>
<keyword evidence="3 7" id="KW-0378">Hydrolase</keyword>
<dbReference type="HOGENOM" id="CLU_003772_2_1_0"/>
<dbReference type="PANTHER" id="PTHR43817">
    <property type="entry name" value="GLYCOSYL HYDROLASE"/>
    <property type="match status" value="1"/>
</dbReference>
<reference evidence="7 8" key="1">
    <citation type="journal article" date="2011" name="J. Bacteriol.">
        <title>Genome sequence of the verrucomicrobium Opitutus terrae PB90-1, an abundant inhabitant of rice paddy soil ecosystems.</title>
        <authorList>
            <person name="van Passel M.W."/>
            <person name="Kant R."/>
            <person name="Palva A."/>
            <person name="Copeland A."/>
            <person name="Lucas S."/>
            <person name="Lapidus A."/>
            <person name="Glavina del Rio T."/>
            <person name="Pitluck S."/>
            <person name="Goltsman E."/>
            <person name="Clum A."/>
            <person name="Sun H."/>
            <person name="Schmutz J."/>
            <person name="Larimer F.W."/>
            <person name="Land M.L."/>
            <person name="Hauser L."/>
            <person name="Kyrpides N."/>
            <person name="Mikhailova N."/>
            <person name="Richardson P.P."/>
            <person name="Janssen P.H."/>
            <person name="de Vos W.M."/>
            <person name="Smidt H."/>
        </authorList>
    </citation>
    <scope>NUCLEOTIDE SEQUENCE [LARGE SCALE GENOMIC DNA]</scope>
    <source>
        <strain evidence="8">DSM 11246 / JCM 15787 / PB90-1</strain>
    </source>
</reference>
<accession>B1ZPV7</accession>
<dbReference type="CDD" id="cd03143">
    <property type="entry name" value="A4_beta-galactosidase_middle_domain"/>
    <property type="match status" value="1"/>
</dbReference>
<name>B1ZPV7_OPITP</name>